<protein>
    <submittedName>
        <fullName evidence="2">Uncharacterized protein</fullName>
    </submittedName>
</protein>
<dbReference type="Proteomes" id="UP000249393">
    <property type="component" value="Unassembled WGS sequence"/>
</dbReference>
<comment type="caution">
    <text evidence="2">The sequence shown here is derived from an EMBL/GenBank/DDBJ whole genome shotgun (WGS) entry which is preliminary data.</text>
</comment>
<dbReference type="AlphaFoldDB" id="A0A2W5UZ77"/>
<name>A0A2W5UZ77_9CAUL</name>
<evidence type="ECO:0000313" key="3">
    <source>
        <dbReference type="Proteomes" id="UP000249393"/>
    </source>
</evidence>
<feature type="region of interest" description="Disordered" evidence="1">
    <location>
        <begin position="65"/>
        <end position="90"/>
    </location>
</feature>
<evidence type="ECO:0000313" key="2">
    <source>
        <dbReference type="EMBL" id="PZR32292.1"/>
    </source>
</evidence>
<proteinExistence type="predicted"/>
<accession>A0A2W5UZ77</accession>
<gene>
    <name evidence="2" type="ORF">DI526_17105</name>
</gene>
<dbReference type="EMBL" id="QFQZ01000064">
    <property type="protein sequence ID" value="PZR32292.1"/>
    <property type="molecule type" value="Genomic_DNA"/>
</dbReference>
<sequence>MTPPAKPNRKELTMAKSPKTPPAAPEPEIRSLTPPLMDASAARALAAAQEKLGYDAPPIVAASIEAEAQAPSAPTQTADTPAAGDAGAAQ</sequence>
<reference evidence="2 3" key="1">
    <citation type="submission" date="2017-08" db="EMBL/GenBank/DDBJ databases">
        <title>Infants hospitalized years apart are colonized by the same room-sourced microbial strains.</title>
        <authorList>
            <person name="Brooks B."/>
            <person name="Olm M.R."/>
            <person name="Firek B.A."/>
            <person name="Baker R."/>
            <person name="Thomas B.C."/>
            <person name="Morowitz M.J."/>
            <person name="Banfield J.F."/>
        </authorList>
    </citation>
    <scope>NUCLEOTIDE SEQUENCE [LARGE SCALE GENOMIC DNA]</scope>
    <source>
        <strain evidence="2">S2_003_000_R2_4</strain>
    </source>
</reference>
<evidence type="ECO:0000256" key="1">
    <source>
        <dbReference type="SAM" id="MobiDB-lite"/>
    </source>
</evidence>
<organism evidence="2 3">
    <name type="scientific">Caulobacter segnis</name>
    <dbReference type="NCBI Taxonomy" id="88688"/>
    <lineage>
        <taxon>Bacteria</taxon>
        <taxon>Pseudomonadati</taxon>
        <taxon>Pseudomonadota</taxon>
        <taxon>Alphaproteobacteria</taxon>
        <taxon>Caulobacterales</taxon>
        <taxon>Caulobacteraceae</taxon>
        <taxon>Caulobacter</taxon>
    </lineage>
</organism>
<feature type="region of interest" description="Disordered" evidence="1">
    <location>
        <begin position="1"/>
        <end position="32"/>
    </location>
</feature>